<keyword evidence="10" id="KW-1185">Reference proteome</keyword>
<protein>
    <recommendedName>
        <fullName evidence="2">Chaperone protein DnaK</fullName>
    </recommendedName>
    <alternativeName>
        <fullName evidence="3">Chaperone protein dnaK</fullName>
    </alternativeName>
    <alternativeName>
        <fullName evidence="7">HSP70</fullName>
    </alternativeName>
    <alternativeName>
        <fullName evidence="6">Heat shock 70 kDa protein</fullName>
    </alternativeName>
    <alternativeName>
        <fullName evidence="5">Heat shock protein 70</fullName>
    </alternativeName>
</protein>
<feature type="domain" description="SHS2" evidence="8">
    <location>
        <begin position="41"/>
        <end position="238"/>
    </location>
</feature>
<dbReference type="SUPFAM" id="SSF53067">
    <property type="entry name" value="Actin-like ATPase domain"/>
    <property type="match status" value="2"/>
</dbReference>
<evidence type="ECO:0000256" key="2">
    <source>
        <dbReference type="ARBA" id="ARBA00014415"/>
    </source>
</evidence>
<evidence type="ECO:0000259" key="8">
    <source>
        <dbReference type="SMART" id="SM00842"/>
    </source>
</evidence>
<comment type="similarity">
    <text evidence="1">Belongs to the heat shock protein 70 family.</text>
</comment>
<dbReference type="Gene3D" id="3.30.420.40">
    <property type="match status" value="2"/>
</dbReference>
<dbReference type="AlphaFoldDB" id="A0A4U7JM53"/>
<sequence>MSNIKDTKDIKQGSQNKLNLVKKSKTVKKSIKADYSAEDLIFALDIGTRTVVGIVGYYEKEIFKVIAAEVVEHQSRAMLDGQIHDILKVAEVITEVKNKLEKTLGITLTSVAIAAAGRVLKTSQVKLEYDVDPDTEISEEIVGGMEVDAVQNAQEKLDTELEDEKTVFYCVGYSVVNYFLNGYVISSLVGHKGKKIGVEVLATFLPRVVVDSLYTVMDKVGLKVHSLTLEPIAAISVTIPKDLRLLNLVLVDIGAGTSDIAVTQSGSVVAYGMVPIAGDEITEKIAHEYLVDFNTAEKIKIDISSGVETLKFKDILGKNIEISNKHALSMLDSTIDYLASNISEKILEFNKKAPNAVFLIGGGSQIPGLTSKIANYLGIHEDRVAVRGRDVIHNIKTKLKKLSGPEAITPLGIAMMAYIQQGQDFLSVTLNGEKVRLLNSKKLSVADALILVGYNPEMLIARTGKSLSFTLNGKQMYVRGDYGVAAEIYVNDSVASIDTLLKIGDKINVIPAKNGENARRCIADYVKNPDPIIIHLNGEAITLSPSAAINGRTCDISENIKENDVVSIYETITLKDLVKEFALDIEEKELLVNGRNKSLDYILQNNDDIRYNEIYTEIENNSLVQHNYVNDEMITSQKQISETNSDADKSSNDREFFVTVNGERVVLKEYKSYIFVDIFSYINFDLSTPKGNIVLKLNGKAANFTDKIQRGDNIEIYWESKG</sequence>
<dbReference type="GO" id="GO:0051301">
    <property type="term" value="P:cell division"/>
    <property type="evidence" value="ECO:0007669"/>
    <property type="project" value="UniProtKB-KW"/>
</dbReference>
<evidence type="ECO:0000256" key="7">
    <source>
        <dbReference type="ARBA" id="ARBA00033103"/>
    </source>
</evidence>
<dbReference type="PANTHER" id="PTHR32432">
    <property type="entry name" value="CELL DIVISION PROTEIN FTSA-RELATED"/>
    <property type="match status" value="1"/>
</dbReference>
<dbReference type="PANTHER" id="PTHR32432:SF3">
    <property type="entry name" value="ETHANOLAMINE UTILIZATION PROTEIN EUTJ"/>
    <property type="match status" value="1"/>
</dbReference>
<dbReference type="InterPro" id="IPR043129">
    <property type="entry name" value="ATPase_NBD"/>
</dbReference>
<dbReference type="InterPro" id="IPR050696">
    <property type="entry name" value="FtsA/MreB"/>
</dbReference>
<reference evidence="9 10" key="1">
    <citation type="submission" date="2020-09" db="EMBL/GenBank/DDBJ databases">
        <title>Characterization and genome sequencing of Ruminiclostridium sp. nov. MA18.</title>
        <authorList>
            <person name="Rettenmaier R."/>
            <person name="Kowollik M.-L."/>
            <person name="Liebl W."/>
            <person name="Zverlov V."/>
        </authorList>
    </citation>
    <scope>NUCLEOTIDE SEQUENCE [LARGE SCALE GENOMIC DNA]</scope>
    <source>
        <strain evidence="9 10">MA18</strain>
    </source>
</reference>
<evidence type="ECO:0000256" key="1">
    <source>
        <dbReference type="ARBA" id="ARBA00007381"/>
    </source>
</evidence>
<proteinExistence type="inferred from homology"/>
<dbReference type="InterPro" id="IPR018181">
    <property type="entry name" value="Heat_shock_70_CS"/>
</dbReference>
<dbReference type="CDD" id="cd24004">
    <property type="entry name" value="ASKHA_NBD_PilM-like"/>
    <property type="match status" value="1"/>
</dbReference>
<evidence type="ECO:0000313" key="10">
    <source>
        <dbReference type="Proteomes" id="UP000306409"/>
    </source>
</evidence>
<accession>A0A4U7JM53</accession>
<evidence type="ECO:0000256" key="3">
    <source>
        <dbReference type="ARBA" id="ARBA00017249"/>
    </source>
</evidence>
<keyword evidence="9" id="KW-0131">Cell cycle</keyword>
<evidence type="ECO:0000256" key="5">
    <source>
        <dbReference type="ARBA" id="ARBA00030019"/>
    </source>
</evidence>
<keyword evidence="9" id="KW-0132">Cell division</keyword>
<evidence type="ECO:0000256" key="6">
    <source>
        <dbReference type="ARBA" id="ARBA00030945"/>
    </source>
</evidence>
<dbReference type="KEGG" id="rher:EHE19_011185"/>
<dbReference type="SMART" id="SM00842">
    <property type="entry name" value="FtsA"/>
    <property type="match status" value="1"/>
</dbReference>
<evidence type="ECO:0000256" key="4">
    <source>
        <dbReference type="ARBA" id="ARBA00023016"/>
    </source>
</evidence>
<dbReference type="Proteomes" id="UP000306409">
    <property type="component" value="Chromosome"/>
</dbReference>
<dbReference type="InterPro" id="IPR003494">
    <property type="entry name" value="SHS2_FtsA"/>
</dbReference>
<dbReference type="PROSITE" id="PS01036">
    <property type="entry name" value="HSP70_3"/>
    <property type="match status" value="1"/>
</dbReference>
<name>A0A4U7JM53_9FIRM</name>
<organism evidence="9 10">
    <name type="scientific">Ruminiclostridium herbifermentans</name>
    <dbReference type="NCBI Taxonomy" id="2488810"/>
    <lineage>
        <taxon>Bacteria</taxon>
        <taxon>Bacillati</taxon>
        <taxon>Bacillota</taxon>
        <taxon>Clostridia</taxon>
        <taxon>Eubacteriales</taxon>
        <taxon>Oscillospiraceae</taxon>
        <taxon>Ruminiclostridium</taxon>
    </lineage>
</organism>
<dbReference type="Pfam" id="PF14450">
    <property type="entry name" value="FtsA"/>
    <property type="match status" value="1"/>
</dbReference>
<dbReference type="EMBL" id="CP061336">
    <property type="protein sequence ID" value="QNU68846.1"/>
    <property type="molecule type" value="Genomic_DNA"/>
</dbReference>
<gene>
    <name evidence="9" type="ORF">EHE19_011185</name>
</gene>
<evidence type="ECO:0000313" key="9">
    <source>
        <dbReference type="EMBL" id="QNU68846.1"/>
    </source>
</evidence>
<dbReference type="OrthoDB" id="9768127at2"/>
<keyword evidence="4" id="KW-0346">Stress response</keyword>